<dbReference type="Proteomes" id="UP001500418">
    <property type="component" value="Unassembled WGS sequence"/>
</dbReference>
<proteinExistence type="predicted"/>
<dbReference type="InterPro" id="IPR041664">
    <property type="entry name" value="AAA_16"/>
</dbReference>
<dbReference type="CDD" id="cd15831">
    <property type="entry name" value="BTAD"/>
    <property type="match status" value="1"/>
</dbReference>
<comment type="caution">
    <text evidence="7">The sequence shown here is derived from an EMBL/GenBank/DDBJ whole genome shotgun (WGS) entry which is preliminary data.</text>
</comment>
<dbReference type="Pfam" id="PF03704">
    <property type="entry name" value="BTAD"/>
    <property type="match status" value="1"/>
</dbReference>
<reference evidence="7 8" key="1">
    <citation type="journal article" date="2019" name="Int. J. Syst. Evol. Microbiol.">
        <title>The Global Catalogue of Microorganisms (GCM) 10K type strain sequencing project: providing services to taxonomists for standard genome sequencing and annotation.</title>
        <authorList>
            <consortium name="The Broad Institute Genomics Platform"/>
            <consortium name="The Broad Institute Genome Sequencing Center for Infectious Disease"/>
            <person name="Wu L."/>
            <person name="Ma J."/>
        </authorList>
    </citation>
    <scope>NUCLEOTIDE SEQUENCE [LARGE SCALE GENOMIC DNA]</scope>
    <source>
        <strain evidence="7 8">JCM 11444</strain>
    </source>
</reference>
<evidence type="ECO:0000256" key="2">
    <source>
        <dbReference type="ARBA" id="ARBA00023125"/>
    </source>
</evidence>
<feature type="region of interest" description="Disordered" evidence="5">
    <location>
        <begin position="257"/>
        <end position="333"/>
    </location>
</feature>
<feature type="compositionally biased region" description="Low complexity" evidence="5">
    <location>
        <begin position="268"/>
        <end position="279"/>
    </location>
</feature>
<evidence type="ECO:0000256" key="1">
    <source>
        <dbReference type="ARBA" id="ARBA00023015"/>
    </source>
</evidence>
<name>A0ABN1R6A2_9ACTN</name>
<dbReference type="PANTHER" id="PTHR35807">
    <property type="entry name" value="TRANSCRIPTIONAL REGULATOR REDD-RELATED"/>
    <property type="match status" value="1"/>
</dbReference>
<feature type="region of interest" description="Disordered" evidence="5">
    <location>
        <begin position="371"/>
        <end position="411"/>
    </location>
</feature>
<dbReference type="SMART" id="SM01043">
    <property type="entry name" value="BTAD"/>
    <property type="match status" value="1"/>
</dbReference>
<organism evidence="7 8">
    <name type="scientific">Streptomyces rhizosphaericus</name>
    <dbReference type="NCBI Taxonomy" id="114699"/>
    <lineage>
        <taxon>Bacteria</taxon>
        <taxon>Bacillati</taxon>
        <taxon>Actinomycetota</taxon>
        <taxon>Actinomycetes</taxon>
        <taxon>Kitasatosporales</taxon>
        <taxon>Streptomycetaceae</taxon>
        <taxon>Streptomyces</taxon>
        <taxon>Streptomyces violaceusniger group</taxon>
    </lineage>
</organism>
<feature type="compositionally biased region" description="Pro residues" evidence="5">
    <location>
        <begin position="258"/>
        <end position="267"/>
    </location>
</feature>
<feature type="domain" description="OmpR/PhoB-type" evidence="6">
    <location>
        <begin position="1"/>
        <end position="102"/>
    </location>
</feature>
<protein>
    <recommendedName>
        <fullName evidence="6">OmpR/PhoB-type domain-containing protein</fullName>
    </recommendedName>
</protein>
<dbReference type="EMBL" id="BAAAID010000074">
    <property type="protein sequence ID" value="GAA0952319.1"/>
    <property type="molecule type" value="Genomic_DNA"/>
</dbReference>
<evidence type="ECO:0000313" key="7">
    <source>
        <dbReference type="EMBL" id="GAA0952319.1"/>
    </source>
</evidence>
<evidence type="ECO:0000259" key="6">
    <source>
        <dbReference type="PROSITE" id="PS51755"/>
    </source>
</evidence>
<feature type="compositionally biased region" description="Basic and acidic residues" evidence="5">
    <location>
        <begin position="280"/>
        <end position="302"/>
    </location>
</feature>
<dbReference type="PROSITE" id="PS51755">
    <property type="entry name" value="OMPR_PHOB"/>
    <property type="match status" value="1"/>
</dbReference>
<dbReference type="Pfam" id="PF13191">
    <property type="entry name" value="AAA_16"/>
    <property type="match status" value="1"/>
</dbReference>
<evidence type="ECO:0000256" key="4">
    <source>
        <dbReference type="PROSITE-ProRule" id="PRU01091"/>
    </source>
</evidence>
<keyword evidence="2 4" id="KW-0238">DNA-binding</keyword>
<keyword evidence="8" id="KW-1185">Reference proteome</keyword>
<dbReference type="InterPro" id="IPR005158">
    <property type="entry name" value="BTAD"/>
</dbReference>
<dbReference type="PANTHER" id="PTHR35807:SF1">
    <property type="entry name" value="TRANSCRIPTIONAL REGULATOR REDD"/>
    <property type="match status" value="1"/>
</dbReference>
<dbReference type="SMART" id="SM00862">
    <property type="entry name" value="Trans_reg_C"/>
    <property type="match status" value="1"/>
</dbReference>
<keyword evidence="3" id="KW-0804">Transcription</keyword>
<keyword evidence="1" id="KW-0805">Transcription regulation</keyword>
<evidence type="ECO:0000256" key="3">
    <source>
        <dbReference type="ARBA" id="ARBA00023163"/>
    </source>
</evidence>
<evidence type="ECO:0000313" key="8">
    <source>
        <dbReference type="Proteomes" id="UP001500418"/>
    </source>
</evidence>
<gene>
    <name evidence="7" type="ORF">GCM10009575_077430</name>
</gene>
<evidence type="ECO:0000256" key="5">
    <source>
        <dbReference type="SAM" id="MobiDB-lite"/>
    </source>
</evidence>
<feature type="DNA-binding region" description="OmpR/PhoB-type" evidence="4">
    <location>
        <begin position="1"/>
        <end position="102"/>
    </location>
</feature>
<accession>A0ABN1R6A2</accession>
<dbReference type="InterPro" id="IPR001867">
    <property type="entry name" value="OmpR/PhoB-type_DNA-bd"/>
</dbReference>
<sequence length="845" mass="90961">MEFRILGPLEVLSADQHVVLGGFKQRAVLALLLLRANRVVATSEMLNALWPEEDLPATARKIVQNAVWGLRAMLADPLGGGGPADGDRPALLTQAPGYVLHVAPERLDVHRFERQVAEGRSRLAAGDAEKAAGLLHEALDEWRGPALADLAEQGVEWPELTALHQQRLDVMEDRFEAELACGRHQAILGELVSLAAAEPLRERLCGQLMLALYRCGRQAEALGVFSSVRRALVDEYGLEPSRDLQLLQQNILTHDPTLVPPVTPPPVTSSTTAPVAARPPHTEPPHTPEPRHPEPSRTDPRYSAETTHAGTPHPVDIRPAGAPHLMETPPLGASCPVETAAPENPHPVGTPALEVPPLMRRPPVGIAHERAPSAVRTPPRAEAVRPERRLSRRVAAPTAPGGRTASGGPVSERRPVSVLLTRTVCAGEDEALAGEPGGLSLRDMVHAIAESVEELGGAVIGSLGHDSLALFGLTADRPAASLDAVTAALTLRDRFSELPGASFRAAVVAGEALVRHDPHDPTAPVTVVGQLLDEAQSLLASTPWGEVYVGGDAARVTGVGLRHRPVPTRPEGVADVRQVRAVDGGRPGGEGLPTEHEPELSIVSSLLDRTRCQGTPHLVTILGERGVGKSRFLAEFERRANRQPDSTWIMRLNVSEYESDVLRLARDTLATRFGLPPSGSADGRFAEAVRAITGPGATAERLQRSLNPLMGPAPHIRSGEELIESWVELLVLVAREEPVVLCLDDVHQADEQLLDVIEELVFTAQDVPLFVVACGEPELLERRPFWGSGQRHAGTLTLDRPSRLGRRPSRLPGRPLLRRAHGWAHSGHQPFAPSDRRVMTGDWNA</sequence>
<feature type="region of interest" description="Disordered" evidence="5">
    <location>
        <begin position="822"/>
        <end position="845"/>
    </location>
</feature>
<dbReference type="InterPro" id="IPR051677">
    <property type="entry name" value="AfsR-DnrI-RedD_regulator"/>
</dbReference>